<feature type="domain" description="Large ribosomal subunit protein uL2 RNA-binding" evidence="10">
    <location>
        <begin position="42"/>
        <end position="118"/>
    </location>
</feature>
<keyword evidence="5 7" id="KW-0687">Ribonucleoprotein</keyword>
<gene>
    <name evidence="7" type="primary">rplB</name>
    <name evidence="11" type="ORF">SAMN04487861_101104</name>
</gene>
<dbReference type="NCBIfam" id="TIGR01171">
    <property type="entry name" value="rplB_bact"/>
    <property type="match status" value="1"/>
</dbReference>
<dbReference type="Pfam" id="PF03947">
    <property type="entry name" value="Ribosomal_L2_C"/>
    <property type="match status" value="1"/>
</dbReference>
<dbReference type="Pfam" id="PF00181">
    <property type="entry name" value="Ribosomal_L2_N"/>
    <property type="match status" value="1"/>
</dbReference>
<dbReference type="SUPFAM" id="SSF50249">
    <property type="entry name" value="Nucleic acid-binding proteins"/>
    <property type="match status" value="1"/>
</dbReference>
<evidence type="ECO:0000259" key="10">
    <source>
        <dbReference type="SMART" id="SM01383"/>
    </source>
</evidence>
<comment type="subunit">
    <text evidence="7">Part of the 50S ribosomal subunit. Forms a bridge to the 30S subunit in the 70S ribosome.</text>
</comment>
<dbReference type="PANTHER" id="PTHR13691:SF5">
    <property type="entry name" value="LARGE RIBOSOMAL SUBUNIT PROTEIN UL2M"/>
    <property type="match status" value="1"/>
</dbReference>
<dbReference type="Gene3D" id="2.30.30.30">
    <property type="match status" value="1"/>
</dbReference>
<sequence length="275" mass="30100">MAVKSFKPYSAGRRFMTVASFDEITASKPEKSLTERLTKKGGRNQQGRLTVRHQGGGHKRLYRVIDFKRTKDGIPARVATIEYDPNRSARIALLNYVDGEKRYILAPNGLKVGDKVVSGPDADIKVGNALPLKNIPVGTTIHNIELKIGKGAQLVRSAGTSAQLMAKEGDYALLRMPSGELRKVHINCRATIGEVGNLEHENITIGKAGRNRWLGVRPENRGTAMNPNDHPHGGGEGRSPVGRKNPVTKWGKCAMGAKTRRKKASDRLIVKGRTK</sequence>
<dbReference type="InterPro" id="IPR012340">
    <property type="entry name" value="NA-bd_OB-fold"/>
</dbReference>
<dbReference type="InterPro" id="IPR022669">
    <property type="entry name" value="Ribosomal_uL2_C"/>
</dbReference>
<reference evidence="11 12" key="1">
    <citation type="submission" date="2016-10" db="EMBL/GenBank/DDBJ databases">
        <authorList>
            <person name="de Groot N.N."/>
        </authorList>
    </citation>
    <scope>NUCLEOTIDE SEQUENCE [LARGE SCALE GENOMIC DNA]</scope>
    <source>
        <strain evidence="11 12">Z108</strain>
    </source>
</reference>
<evidence type="ECO:0000256" key="3">
    <source>
        <dbReference type="ARBA" id="ARBA00022884"/>
    </source>
</evidence>
<dbReference type="RefSeq" id="WP_075441444.1">
    <property type="nucleotide sequence ID" value="NZ_FOQK01000001.1"/>
</dbReference>
<dbReference type="AlphaFoldDB" id="A0A1I3BNN7"/>
<dbReference type="SMART" id="SM01383">
    <property type="entry name" value="Ribosomal_L2"/>
    <property type="match status" value="1"/>
</dbReference>
<dbReference type="InterPro" id="IPR002171">
    <property type="entry name" value="Ribosomal_uL2"/>
</dbReference>
<dbReference type="Gene3D" id="4.10.950.10">
    <property type="entry name" value="Ribosomal protein L2, domain 3"/>
    <property type="match status" value="1"/>
</dbReference>
<dbReference type="FunFam" id="2.40.50.140:FF:000003">
    <property type="entry name" value="50S ribosomal protein L2"/>
    <property type="match status" value="1"/>
</dbReference>
<keyword evidence="4 7" id="KW-0689">Ribosomal protein</keyword>
<evidence type="ECO:0000256" key="2">
    <source>
        <dbReference type="ARBA" id="ARBA00022730"/>
    </source>
</evidence>
<dbReference type="FunFam" id="2.30.30.30:FF:000001">
    <property type="entry name" value="50S ribosomal protein L2"/>
    <property type="match status" value="1"/>
</dbReference>
<proteinExistence type="inferred from homology"/>
<dbReference type="GO" id="GO:0019843">
    <property type="term" value="F:rRNA binding"/>
    <property type="evidence" value="ECO:0007669"/>
    <property type="project" value="UniProtKB-UniRule"/>
</dbReference>
<dbReference type="HAMAP" id="MF_01320_B">
    <property type="entry name" value="Ribosomal_uL2_B"/>
    <property type="match status" value="1"/>
</dbReference>
<organism evidence="11 12">
    <name type="scientific">Selenomonas ruminantium</name>
    <dbReference type="NCBI Taxonomy" id="971"/>
    <lineage>
        <taxon>Bacteria</taxon>
        <taxon>Bacillati</taxon>
        <taxon>Bacillota</taxon>
        <taxon>Negativicutes</taxon>
        <taxon>Selenomonadales</taxon>
        <taxon>Selenomonadaceae</taxon>
        <taxon>Selenomonas</taxon>
    </lineage>
</organism>
<dbReference type="Gene3D" id="2.40.50.140">
    <property type="entry name" value="Nucleic acid-binding proteins"/>
    <property type="match status" value="1"/>
</dbReference>
<dbReference type="EMBL" id="FOQK01000001">
    <property type="protein sequence ID" value="SFH63706.1"/>
    <property type="molecule type" value="Genomic_DNA"/>
</dbReference>
<dbReference type="SMART" id="SM01382">
    <property type="entry name" value="Ribosomal_L2_C"/>
    <property type="match status" value="1"/>
</dbReference>
<evidence type="ECO:0000256" key="5">
    <source>
        <dbReference type="ARBA" id="ARBA00023274"/>
    </source>
</evidence>
<dbReference type="PANTHER" id="PTHR13691">
    <property type="entry name" value="RIBOSOMAL PROTEIN L2"/>
    <property type="match status" value="1"/>
</dbReference>
<dbReference type="GO" id="GO:0015934">
    <property type="term" value="C:large ribosomal subunit"/>
    <property type="evidence" value="ECO:0007669"/>
    <property type="project" value="InterPro"/>
</dbReference>
<dbReference type="InterPro" id="IPR008991">
    <property type="entry name" value="Translation_prot_SH3-like_sf"/>
</dbReference>
<dbReference type="GO" id="GO:0003735">
    <property type="term" value="F:structural constituent of ribosome"/>
    <property type="evidence" value="ECO:0007669"/>
    <property type="project" value="InterPro"/>
</dbReference>
<evidence type="ECO:0000256" key="4">
    <source>
        <dbReference type="ARBA" id="ARBA00022980"/>
    </source>
</evidence>
<evidence type="ECO:0000313" key="11">
    <source>
        <dbReference type="EMBL" id="SFH63706.1"/>
    </source>
</evidence>
<dbReference type="PIRSF" id="PIRSF002158">
    <property type="entry name" value="Ribosomal_L2"/>
    <property type="match status" value="1"/>
</dbReference>
<evidence type="ECO:0000256" key="1">
    <source>
        <dbReference type="ARBA" id="ARBA00005636"/>
    </source>
</evidence>
<evidence type="ECO:0000256" key="6">
    <source>
        <dbReference type="ARBA" id="ARBA00035242"/>
    </source>
</evidence>
<dbReference type="OrthoDB" id="9778722at2"/>
<protein>
    <recommendedName>
        <fullName evidence="6 7">Large ribosomal subunit protein uL2</fullName>
    </recommendedName>
</protein>
<name>A0A1I3BNN7_SELRU</name>
<evidence type="ECO:0000256" key="8">
    <source>
        <dbReference type="SAM" id="MobiDB-lite"/>
    </source>
</evidence>
<dbReference type="InterPro" id="IPR014722">
    <property type="entry name" value="Rib_uL2_dom2"/>
</dbReference>
<dbReference type="InterPro" id="IPR022671">
    <property type="entry name" value="Ribosomal_uL2_CS"/>
</dbReference>
<dbReference type="FunFam" id="4.10.950.10:FF:000001">
    <property type="entry name" value="50S ribosomal protein L2"/>
    <property type="match status" value="1"/>
</dbReference>
<dbReference type="Proteomes" id="UP000183639">
    <property type="component" value="Unassembled WGS sequence"/>
</dbReference>
<dbReference type="SUPFAM" id="SSF50104">
    <property type="entry name" value="Translation proteins SH3-like domain"/>
    <property type="match status" value="1"/>
</dbReference>
<dbReference type="InterPro" id="IPR022666">
    <property type="entry name" value="Ribosomal_uL2_RNA-bd_dom"/>
</dbReference>
<evidence type="ECO:0000259" key="9">
    <source>
        <dbReference type="SMART" id="SM01382"/>
    </source>
</evidence>
<feature type="domain" description="Large ribosomal subunit protein uL2 C-terminal" evidence="9">
    <location>
        <begin position="124"/>
        <end position="253"/>
    </location>
</feature>
<evidence type="ECO:0000256" key="7">
    <source>
        <dbReference type="HAMAP-Rule" id="MF_01320"/>
    </source>
</evidence>
<comment type="similarity">
    <text evidence="1 7">Belongs to the universal ribosomal protein uL2 family.</text>
</comment>
<dbReference type="GO" id="GO:0002181">
    <property type="term" value="P:cytoplasmic translation"/>
    <property type="evidence" value="ECO:0007669"/>
    <property type="project" value="TreeGrafter"/>
</dbReference>
<dbReference type="PROSITE" id="PS00467">
    <property type="entry name" value="RIBOSOMAL_L2"/>
    <property type="match status" value="1"/>
</dbReference>
<dbReference type="GO" id="GO:0016740">
    <property type="term" value="F:transferase activity"/>
    <property type="evidence" value="ECO:0007669"/>
    <property type="project" value="InterPro"/>
</dbReference>
<feature type="region of interest" description="Disordered" evidence="8">
    <location>
        <begin position="219"/>
        <end position="275"/>
    </location>
</feature>
<evidence type="ECO:0000313" key="12">
    <source>
        <dbReference type="Proteomes" id="UP000183639"/>
    </source>
</evidence>
<feature type="compositionally biased region" description="Basic residues" evidence="8">
    <location>
        <begin position="258"/>
        <end position="275"/>
    </location>
</feature>
<comment type="function">
    <text evidence="7">One of the primary rRNA binding proteins. Required for association of the 30S and 50S subunits to form the 70S ribosome, for tRNA binding and peptide bond formation. It has been suggested to have peptidyltransferase activity; this is somewhat controversial. Makes several contacts with the 16S rRNA in the 70S ribosome.</text>
</comment>
<dbReference type="InterPro" id="IPR005880">
    <property type="entry name" value="Ribosomal_uL2_bac/org-type"/>
</dbReference>
<keyword evidence="3 7" id="KW-0694">RNA-binding</keyword>
<accession>A0A1I3BNN7</accession>
<dbReference type="InterPro" id="IPR014726">
    <property type="entry name" value="Ribosomal_uL2_dom3"/>
</dbReference>
<keyword evidence="2 7" id="KW-0699">rRNA-binding</keyword>